<sequence length="317" mass="36325">MAQRASNLEINTVKSVLMATAMSPAGVQGGIILSLHDLPNLSQGYLRGKTRYKVELEDLYLNKDSEDVSLQKLQMIRLRLRRIIDFRSFGFGDSAFFMIRPALAVIFQKYKENHENILGLIDLWLTLPASSAEAERVFSQLKIVKSDIRSKLQDTRVSDLLTIQLCSPSIEDFDPTEAIHLWNNHKNGEVIAPMLNLHDRLEDAYRIVWENLQVAAEQNNAFAKTHGKPFRKSDLCWVAEKRQKKGECPKLKPKWRGPFLVRILNDVLVEVQISARKSCVYHTDLLKHCFSNDLPVWLTRMQRSLQAKEGKGKEIDV</sequence>
<name>R7U9Q0_CAPTE</name>
<evidence type="ECO:0000313" key="2">
    <source>
        <dbReference type="EMBL" id="ELU00533.1"/>
    </source>
</evidence>
<keyword evidence="4" id="KW-1185">Reference proteome</keyword>
<evidence type="ECO:0000313" key="4">
    <source>
        <dbReference type="Proteomes" id="UP000014760"/>
    </source>
</evidence>
<dbReference type="Proteomes" id="UP000014760">
    <property type="component" value="Unassembled WGS sequence"/>
</dbReference>
<dbReference type="GO" id="GO:0046983">
    <property type="term" value="F:protein dimerization activity"/>
    <property type="evidence" value="ECO:0007669"/>
    <property type="project" value="InterPro"/>
</dbReference>
<dbReference type="EMBL" id="AMQN01026067">
    <property type="status" value="NOT_ANNOTATED_CDS"/>
    <property type="molecule type" value="Genomic_DNA"/>
</dbReference>
<evidence type="ECO:0000313" key="3">
    <source>
        <dbReference type="EnsemblMetazoa" id="CapteP185334"/>
    </source>
</evidence>
<dbReference type="EMBL" id="AMQN01026068">
    <property type="status" value="NOT_ANNOTATED_CDS"/>
    <property type="molecule type" value="Genomic_DNA"/>
</dbReference>
<gene>
    <name evidence="2" type="ORF">CAPTEDRAFT_185334</name>
</gene>
<reference evidence="3" key="3">
    <citation type="submission" date="2015-06" db="UniProtKB">
        <authorList>
            <consortium name="EnsemblMetazoa"/>
        </authorList>
    </citation>
    <scope>IDENTIFICATION</scope>
</reference>
<reference evidence="4" key="1">
    <citation type="submission" date="2012-12" db="EMBL/GenBank/DDBJ databases">
        <authorList>
            <person name="Hellsten U."/>
            <person name="Grimwood J."/>
            <person name="Chapman J.A."/>
            <person name="Shapiro H."/>
            <person name="Aerts A."/>
            <person name="Otillar R.P."/>
            <person name="Terry A.Y."/>
            <person name="Boore J.L."/>
            <person name="Simakov O."/>
            <person name="Marletaz F."/>
            <person name="Cho S.-J."/>
            <person name="Edsinger-Gonzales E."/>
            <person name="Havlak P."/>
            <person name="Kuo D.-H."/>
            <person name="Larsson T."/>
            <person name="Lv J."/>
            <person name="Arendt D."/>
            <person name="Savage R."/>
            <person name="Osoegawa K."/>
            <person name="de Jong P."/>
            <person name="Lindberg D.R."/>
            <person name="Seaver E.C."/>
            <person name="Weisblat D.A."/>
            <person name="Putnam N.H."/>
            <person name="Grigoriev I.V."/>
            <person name="Rokhsar D.S."/>
        </authorList>
    </citation>
    <scope>NUCLEOTIDE SEQUENCE</scope>
    <source>
        <strain evidence="4">I ESC-2004</strain>
    </source>
</reference>
<protein>
    <recommendedName>
        <fullName evidence="1">HAT C-terminal dimerisation domain-containing protein</fullName>
    </recommendedName>
</protein>
<accession>R7U9Q0</accession>
<dbReference type="OrthoDB" id="6110498at2759"/>
<feature type="domain" description="HAT C-terminal dimerisation" evidence="1">
    <location>
        <begin position="121"/>
        <end position="164"/>
    </location>
</feature>
<reference evidence="2 4" key="2">
    <citation type="journal article" date="2013" name="Nature">
        <title>Insights into bilaterian evolution from three spiralian genomes.</title>
        <authorList>
            <person name="Simakov O."/>
            <person name="Marletaz F."/>
            <person name="Cho S.J."/>
            <person name="Edsinger-Gonzales E."/>
            <person name="Havlak P."/>
            <person name="Hellsten U."/>
            <person name="Kuo D.H."/>
            <person name="Larsson T."/>
            <person name="Lv J."/>
            <person name="Arendt D."/>
            <person name="Savage R."/>
            <person name="Osoegawa K."/>
            <person name="de Jong P."/>
            <person name="Grimwood J."/>
            <person name="Chapman J.A."/>
            <person name="Shapiro H."/>
            <person name="Aerts A."/>
            <person name="Otillar R.P."/>
            <person name="Terry A.Y."/>
            <person name="Boore J.L."/>
            <person name="Grigoriev I.V."/>
            <person name="Lindberg D.R."/>
            <person name="Seaver E.C."/>
            <person name="Weisblat D.A."/>
            <person name="Putnam N.H."/>
            <person name="Rokhsar D.S."/>
        </authorList>
    </citation>
    <scope>NUCLEOTIDE SEQUENCE</scope>
    <source>
        <strain evidence="2 4">I ESC-2004</strain>
    </source>
</reference>
<proteinExistence type="predicted"/>
<evidence type="ECO:0000259" key="1">
    <source>
        <dbReference type="Pfam" id="PF05699"/>
    </source>
</evidence>
<organism evidence="2">
    <name type="scientific">Capitella teleta</name>
    <name type="common">Polychaete worm</name>
    <dbReference type="NCBI Taxonomy" id="283909"/>
    <lineage>
        <taxon>Eukaryota</taxon>
        <taxon>Metazoa</taxon>
        <taxon>Spiralia</taxon>
        <taxon>Lophotrochozoa</taxon>
        <taxon>Annelida</taxon>
        <taxon>Polychaeta</taxon>
        <taxon>Sedentaria</taxon>
        <taxon>Scolecida</taxon>
        <taxon>Capitellidae</taxon>
        <taxon>Capitella</taxon>
    </lineage>
</organism>
<dbReference type="InterPro" id="IPR008906">
    <property type="entry name" value="HATC_C_dom"/>
</dbReference>
<dbReference type="EnsemblMetazoa" id="CapteT185334">
    <property type="protein sequence ID" value="CapteP185334"/>
    <property type="gene ID" value="CapteG185334"/>
</dbReference>
<dbReference type="PANTHER" id="PTHR46880">
    <property type="entry name" value="RAS-ASSOCIATING DOMAIN-CONTAINING PROTEIN"/>
    <property type="match status" value="1"/>
</dbReference>
<dbReference type="PANTHER" id="PTHR46880:SF9">
    <property type="entry name" value="ZINC FINGER PROTEIN 862"/>
    <property type="match status" value="1"/>
</dbReference>
<dbReference type="AlphaFoldDB" id="R7U9Q0"/>
<dbReference type="Pfam" id="PF05699">
    <property type="entry name" value="Dimer_Tnp_hAT"/>
    <property type="match status" value="1"/>
</dbReference>
<dbReference type="EMBL" id="KB305925">
    <property type="protein sequence ID" value="ELU00533.1"/>
    <property type="molecule type" value="Genomic_DNA"/>
</dbReference>
<dbReference type="HOGENOM" id="CLU_877841_0_0_1"/>